<dbReference type="AlphaFoldDB" id="A0A5E4XI59"/>
<dbReference type="RefSeq" id="WP_150685543.1">
    <property type="nucleotide sequence ID" value="NZ_CABPSF010000005.1"/>
</dbReference>
<organism evidence="2 3">
    <name type="scientific">Pandoraea iniqua</name>
    <dbReference type="NCBI Taxonomy" id="2508288"/>
    <lineage>
        <taxon>Bacteria</taxon>
        <taxon>Pseudomonadati</taxon>
        <taxon>Pseudomonadota</taxon>
        <taxon>Betaproteobacteria</taxon>
        <taxon>Burkholderiales</taxon>
        <taxon>Burkholderiaceae</taxon>
        <taxon>Pandoraea</taxon>
    </lineage>
</organism>
<accession>A0A5E4XI59</accession>
<protein>
    <submittedName>
        <fullName evidence="2">Membrane protein</fullName>
    </submittedName>
</protein>
<evidence type="ECO:0000313" key="3">
    <source>
        <dbReference type="Proteomes" id="UP000333828"/>
    </source>
</evidence>
<dbReference type="Pfam" id="PF11752">
    <property type="entry name" value="DUF3309"/>
    <property type="match status" value="1"/>
</dbReference>
<name>A0A5E4XI59_9BURK</name>
<sequence>MLGTILLIVLILMLIGSVPAWPHSRGWGYYPSGGIGLVVLIVLILVLMGHI</sequence>
<dbReference type="EMBL" id="CABPSI010000004">
    <property type="protein sequence ID" value="VVE38772.1"/>
    <property type="molecule type" value="Genomic_DNA"/>
</dbReference>
<dbReference type="Proteomes" id="UP000333828">
    <property type="component" value="Unassembled WGS sequence"/>
</dbReference>
<evidence type="ECO:0000256" key="1">
    <source>
        <dbReference type="SAM" id="Phobius"/>
    </source>
</evidence>
<dbReference type="InterPro" id="IPR021738">
    <property type="entry name" value="DUF3309"/>
</dbReference>
<keyword evidence="1" id="KW-1133">Transmembrane helix</keyword>
<keyword evidence="1" id="KW-0812">Transmembrane</keyword>
<reference evidence="2 3" key="1">
    <citation type="submission" date="2019-08" db="EMBL/GenBank/DDBJ databases">
        <authorList>
            <person name="Peeters C."/>
        </authorList>
    </citation>
    <scope>NUCLEOTIDE SEQUENCE [LARGE SCALE GENOMIC DNA]</scope>
    <source>
        <strain evidence="2 3">LMG 31115</strain>
    </source>
</reference>
<gene>
    <name evidence="2" type="ORF">PIN31115_04022</name>
</gene>
<keyword evidence="3" id="KW-1185">Reference proteome</keyword>
<feature type="transmembrane region" description="Helical" evidence="1">
    <location>
        <begin position="30"/>
        <end position="48"/>
    </location>
</feature>
<proteinExistence type="predicted"/>
<evidence type="ECO:0000313" key="2">
    <source>
        <dbReference type="EMBL" id="VVE38772.1"/>
    </source>
</evidence>
<keyword evidence="1" id="KW-0472">Membrane</keyword>